<dbReference type="OrthoDB" id="432299at2759"/>
<organism evidence="2 3">
    <name type="scientific">Jaapia argillacea MUCL 33604</name>
    <dbReference type="NCBI Taxonomy" id="933084"/>
    <lineage>
        <taxon>Eukaryota</taxon>
        <taxon>Fungi</taxon>
        <taxon>Dikarya</taxon>
        <taxon>Basidiomycota</taxon>
        <taxon>Agaricomycotina</taxon>
        <taxon>Agaricomycetes</taxon>
        <taxon>Agaricomycetidae</taxon>
        <taxon>Jaapiales</taxon>
        <taxon>Jaapiaceae</taxon>
        <taxon>Jaapia</taxon>
    </lineage>
</organism>
<feature type="region of interest" description="Disordered" evidence="1">
    <location>
        <begin position="79"/>
        <end position="129"/>
    </location>
</feature>
<evidence type="ECO:0000313" key="3">
    <source>
        <dbReference type="Proteomes" id="UP000027265"/>
    </source>
</evidence>
<dbReference type="EMBL" id="KL197735">
    <property type="protein sequence ID" value="KDQ53168.1"/>
    <property type="molecule type" value="Genomic_DNA"/>
</dbReference>
<feature type="compositionally biased region" description="Basic and acidic residues" evidence="1">
    <location>
        <begin position="97"/>
        <end position="114"/>
    </location>
</feature>
<feature type="compositionally biased region" description="Polar residues" evidence="1">
    <location>
        <begin position="80"/>
        <end position="89"/>
    </location>
</feature>
<name>A0A067PE27_9AGAM</name>
<feature type="region of interest" description="Disordered" evidence="1">
    <location>
        <begin position="348"/>
        <end position="425"/>
    </location>
</feature>
<feature type="compositionally biased region" description="Polar residues" evidence="1">
    <location>
        <begin position="156"/>
        <end position="165"/>
    </location>
</feature>
<feature type="compositionally biased region" description="Basic and acidic residues" evidence="1">
    <location>
        <begin position="294"/>
        <end position="318"/>
    </location>
</feature>
<dbReference type="STRING" id="933084.A0A067PE27"/>
<evidence type="ECO:0000313" key="2">
    <source>
        <dbReference type="EMBL" id="KDQ53168.1"/>
    </source>
</evidence>
<dbReference type="AlphaFoldDB" id="A0A067PE27"/>
<dbReference type="Proteomes" id="UP000027265">
    <property type="component" value="Unassembled WGS sequence"/>
</dbReference>
<proteinExistence type="predicted"/>
<feature type="compositionally biased region" description="Basic residues" evidence="1">
    <location>
        <begin position="393"/>
        <end position="402"/>
    </location>
</feature>
<sequence length="704" mass="78198">MSLQLDSSVNSTQFADATSAPKAIHHGTWFTSSPLAGKTSQLPNNRNRKRKSSDSHMRLDPSASLRKRLAVSLAERISSARATNDSDSGSFVLEDSTDTKRWSGERRKTSRDWIEQTGSSERVDSPLPMDIDVVSTSGTASEAAVDAFLNTIDLSRSESSPTQSGDVPMFLHPDPSDAPSSHPEGATASMSVTSTVSVYDECRSRLVPLVVQNAKQRNPEAQIEAGMEQNLKSILTDEHCADFLKKSQEFKEQVLALGPPPVRVKEEPMESSVSEASSLGGTKGAWEVHNGVDGGERPRARRRFDPVVEKPVGPRDDSEITLIDPPPHIPLKPIPKAPRAMLPVKTPKIEPEDHDLPPPVLDHPQNGWINEQIGRDDYYDPNLPSPNLDGRNPRSRYRNRRASYRDDSPPPYSSPASSTKSRDYAAYRSFRPRTDYYQSRRYSSPSRSEAYSSHSHHADRIPLHTPTHTPTTDSYPLPYPPSEPAHRPCRVPGLWGVKVGLSLPQIVVLEFAVSFEIAAAARRWCCRDEYFDPNARHVVVKLVCLSKELVESAMQQLGDDASPASIAHEMLQIPIEWPERGSLVIDLNLGGQGEEIWLPDRLDPTDPPLDITPFIQAGINEMRIIQLDDMSRRVFILVASEPSPEELQAAQVRDDQRRLWEVYSKSLKSRAPLAPLEENGQISDLPTSTPGVLRWDRAEGSFVE</sequence>
<feature type="region of interest" description="Disordered" evidence="1">
    <location>
        <begin position="156"/>
        <end position="188"/>
    </location>
</feature>
<dbReference type="InParanoid" id="A0A067PE27"/>
<reference evidence="3" key="1">
    <citation type="journal article" date="2014" name="Proc. Natl. Acad. Sci. U.S.A.">
        <title>Extensive sampling of basidiomycete genomes demonstrates inadequacy of the white-rot/brown-rot paradigm for wood decay fungi.</title>
        <authorList>
            <person name="Riley R."/>
            <person name="Salamov A.A."/>
            <person name="Brown D.W."/>
            <person name="Nagy L.G."/>
            <person name="Floudas D."/>
            <person name="Held B.W."/>
            <person name="Levasseur A."/>
            <person name="Lombard V."/>
            <person name="Morin E."/>
            <person name="Otillar R."/>
            <person name="Lindquist E.A."/>
            <person name="Sun H."/>
            <person name="LaButti K.M."/>
            <person name="Schmutz J."/>
            <person name="Jabbour D."/>
            <person name="Luo H."/>
            <person name="Baker S.E."/>
            <person name="Pisabarro A.G."/>
            <person name="Walton J.D."/>
            <person name="Blanchette R.A."/>
            <person name="Henrissat B."/>
            <person name="Martin F."/>
            <person name="Cullen D."/>
            <person name="Hibbett D.S."/>
            <person name="Grigoriev I.V."/>
        </authorList>
    </citation>
    <scope>NUCLEOTIDE SEQUENCE [LARGE SCALE GENOMIC DNA]</scope>
    <source>
        <strain evidence="3">MUCL 33604</strain>
    </source>
</reference>
<gene>
    <name evidence="2" type="ORF">JAAARDRAFT_197654</name>
</gene>
<feature type="compositionally biased region" description="Pro residues" evidence="1">
    <location>
        <begin position="324"/>
        <end position="336"/>
    </location>
</feature>
<accession>A0A067PE27</accession>
<keyword evidence="3" id="KW-1185">Reference proteome</keyword>
<evidence type="ECO:0000256" key="1">
    <source>
        <dbReference type="SAM" id="MobiDB-lite"/>
    </source>
</evidence>
<feature type="region of interest" description="Disordered" evidence="1">
    <location>
        <begin position="437"/>
        <end position="473"/>
    </location>
</feature>
<dbReference type="HOGENOM" id="CLU_391833_0_0_1"/>
<feature type="region of interest" description="Disordered" evidence="1">
    <location>
        <begin position="274"/>
        <end position="336"/>
    </location>
</feature>
<feature type="compositionally biased region" description="Low complexity" evidence="1">
    <location>
        <begin position="437"/>
        <end position="453"/>
    </location>
</feature>
<feature type="compositionally biased region" description="Low complexity" evidence="1">
    <location>
        <begin position="177"/>
        <end position="188"/>
    </location>
</feature>
<feature type="compositionally biased region" description="Polar residues" evidence="1">
    <location>
        <begin position="29"/>
        <end position="45"/>
    </location>
</feature>
<protein>
    <submittedName>
        <fullName evidence="2">Uncharacterized protein</fullName>
    </submittedName>
</protein>
<feature type="region of interest" description="Disordered" evidence="1">
    <location>
        <begin position="28"/>
        <end position="63"/>
    </location>
</feature>